<protein>
    <recommendedName>
        <fullName evidence="8">Transporter</fullName>
    </recommendedName>
</protein>
<name>A0A2M7G814_9BACT</name>
<dbReference type="InterPro" id="IPR002657">
    <property type="entry name" value="BilAc:Na_symport/Acr3"/>
</dbReference>
<dbReference type="AlphaFoldDB" id="A0A2M7G814"/>
<feature type="transmembrane region" description="Helical" evidence="5">
    <location>
        <begin position="197"/>
        <end position="218"/>
    </location>
</feature>
<dbReference type="EMBL" id="PFFQ01000013">
    <property type="protein sequence ID" value="PIW18229.1"/>
    <property type="molecule type" value="Genomic_DNA"/>
</dbReference>
<keyword evidence="3 5" id="KW-1133">Transmembrane helix</keyword>
<accession>A0A2M7G814</accession>
<sequence>MLSSLEQVLLFLSFFCLSVGIGASIEKKDILAVWQDKKAILAGLGLQYLLLPSLACVWILTLNLPPLAAGTLLLIATCPGGTTSNMFTYFAKADVSLSIFLTSLTTCLAFFMTPLLLALFGGSLGISGSLQLPLPNLIVTLFAALLPAGIGYLIRAKSEGWAKRTERVGAWIGYVSIGIMLVIWGPKILELLQKEDLRVFVATGLLSLSGIFFAHLLSRGLHFEQRIARTLSFETGIQNAPLAFAIISLNLPRETVLQISWIPLLYGALSVGNAALFTLLYRFSALRIAPELQTVRQGE</sequence>
<reference evidence="6 7" key="1">
    <citation type="submission" date="2017-09" db="EMBL/GenBank/DDBJ databases">
        <title>Depth-based differentiation of microbial function through sediment-hosted aquifers and enrichment of novel symbionts in the deep terrestrial subsurface.</title>
        <authorList>
            <person name="Probst A.J."/>
            <person name="Ladd B."/>
            <person name="Jarett J.K."/>
            <person name="Geller-Mcgrath D.E."/>
            <person name="Sieber C.M."/>
            <person name="Emerson J.B."/>
            <person name="Anantharaman K."/>
            <person name="Thomas B.C."/>
            <person name="Malmstrom R."/>
            <person name="Stieglmeier M."/>
            <person name="Klingl A."/>
            <person name="Woyke T."/>
            <person name="Ryan C.M."/>
            <person name="Banfield J.F."/>
        </authorList>
    </citation>
    <scope>NUCLEOTIDE SEQUENCE [LARGE SCALE GENOMIC DNA]</scope>
    <source>
        <strain evidence="6">CG17_big_fil_post_rev_8_21_14_2_50_48_46</strain>
    </source>
</reference>
<evidence type="ECO:0000256" key="3">
    <source>
        <dbReference type="ARBA" id="ARBA00022989"/>
    </source>
</evidence>
<dbReference type="InterPro" id="IPR038770">
    <property type="entry name" value="Na+/solute_symporter_sf"/>
</dbReference>
<evidence type="ECO:0000313" key="6">
    <source>
        <dbReference type="EMBL" id="PIW18229.1"/>
    </source>
</evidence>
<evidence type="ECO:0000256" key="1">
    <source>
        <dbReference type="ARBA" id="ARBA00004141"/>
    </source>
</evidence>
<evidence type="ECO:0008006" key="8">
    <source>
        <dbReference type="Google" id="ProtNLM"/>
    </source>
</evidence>
<dbReference type="Pfam" id="PF01758">
    <property type="entry name" value="SBF"/>
    <property type="match status" value="1"/>
</dbReference>
<feature type="transmembrane region" description="Helical" evidence="5">
    <location>
        <begin position="230"/>
        <end position="249"/>
    </location>
</feature>
<feature type="transmembrane region" description="Helical" evidence="5">
    <location>
        <begin position="97"/>
        <end position="117"/>
    </location>
</feature>
<dbReference type="PANTHER" id="PTHR10361:SF28">
    <property type="entry name" value="P3 PROTEIN-RELATED"/>
    <property type="match status" value="1"/>
</dbReference>
<feature type="transmembrane region" description="Helical" evidence="5">
    <location>
        <begin position="137"/>
        <end position="156"/>
    </location>
</feature>
<feature type="transmembrane region" description="Helical" evidence="5">
    <location>
        <begin position="48"/>
        <end position="76"/>
    </location>
</feature>
<dbReference type="Proteomes" id="UP000231019">
    <property type="component" value="Unassembled WGS sequence"/>
</dbReference>
<comment type="caution">
    <text evidence="6">The sequence shown here is derived from an EMBL/GenBank/DDBJ whole genome shotgun (WGS) entry which is preliminary data.</text>
</comment>
<comment type="subcellular location">
    <subcellularLocation>
        <location evidence="1">Membrane</location>
        <topology evidence="1">Multi-pass membrane protein</topology>
    </subcellularLocation>
</comment>
<feature type="transmembrane region" description="Helical" evidence="5">
    <location>
        <begin position="261"/>
        <end position="281"/>
    </location>
</feature>
<keyword evidence="4 5" id="KW-0472">Membrane</keyword>
<evidence type="ECO:0000256" key="5">
    <source>
        <dbReference type="SAM" id="Phobius"/>
    </source>
</evidence>
<keyword evidence="2 5" id="KW-0812">Transmembrane</keyword>
<organism evidence="6 7">
    <name type="scientific">bacterium (Candidatus Blackallbacteria) CG17_big_fil_post_rev_8_21_14_2_50_48_46</name>
    <dbReference type="NCBI Taxonomy" id="2014261"/>
    <lineage>
        <taxon>Bacteria</taxon>
        <taxon>Candidatus Blackallbacteria</taxon>
    </lineage>
</organism>
<feature type="transmembrane region" description="Helical" evidence="5">
    <location>
        <begin position="168"/>
        <end position="185"/>
    </location>
</feature>
<evidence type="ECO:0000256" key="4">
    <source>
        <dbReference type="ARBA" id="ARBA00023136"/>
    </source>
</evidence>
<dbReference type="InterPro" id="IPR004710">
    <property type="entry name" value="Bilac:Na_transpt"/>
</dbReference>
<evidence type="ECO:0000256" key="2">
    <source>
        <dbReference type="ARBA" id="ARBA00022692"/>
    </source>
</evidence>
<dbReference type="Gene3D" id="1.20.1530.20">
    <property type="match status" value="1"/>
</dbReference>
<gene>
    <name evidence="6" type="ORF">COW36_05530</name>
</gene>
<dbReference type="PANTHER" id="PTHR10361">
    <property type="entry name" value="SODIUM-BILE ACID COTRANSPORTER"/>
    <property type="match status" value="1"/>
</dbReference>
<proteinExistence type="predicted"/>
<evidence type="ECO:0000313" key="7">
    <source>
        <dbReference type="Proteomes" id="UP000231019"/>
    </source>
</evidence>
<dbReference type="GO" id="GO:0016020">
    <property type="term" value="C:membrane"/>
    <property type="evidence" value="ECO:0007669"/>
    <property type="project" value="UniProtKB-SubCell"/>
</dbReference>